<dbReference type="InterPro" id="IPR025139">
    <property type="entry name" value="DUF4062"/>
</dbReference>
<sequence>MNKKLQVFISSTFIDLKEERQAAVSAILKAGHIPAGMELFKAADKSQWEIIKRWIDESDVYMLILGGRYGSIDPQKGVSYTELEYDYAVETGKPLFAVVIEESALEEKVKKNGLDFLERDRPSELKLFKEKVLQNMSSFFNDLKDIRLTVMESLPEIAQMNNLSGWVSGDDIPDINGLINEVTELREKIKDLEKDNNQLRMNKSRESNTNNYQELIQVLESIKVKVPENVSKQSAEMELTLLQLYKNSSDYIITGITNAFGVSDGESFLYHNVCPKLQIHGLVENEKVTGVKYRRFAMTKKGTEFLAYLQKQKILKV</sequence>
<dbReference type="AlphaFoldDB" id="A0AA42MAL0"/>
<evidence type="ECO:0000313" key="2">
    <source>
        <dbReference type="Proteomes" id="UP001160116"/>
    </source>
</evidence>
<dbReference type="RefSeq" id="WP_159153320.1">
    <property type="nucleotide sequence ID" value="NZ_CP090180.1"/>
</dbReference>
<dbReference type="EMBL" id="JAOCCL010000015">
    <property type="protein sequence ID" value="MDH0826391.1"/>
    <property type="molecule type" value="Genomic_DNA"/>
</dbReference>
<dbReference type="Proteomes" id="UP001160116">
    <property type="component" value="Unassembled WGS sequence"/>
</dbReference>
<gene>
    <name evidence="1" type="ORF">N5C97_07725</name>
</gene>
<proteinExistence type="predicted"/>
<evidence type="ECO:0000313" key="1">
    <source>
        <dbReference type="EMBL" id="MDH0826391.1"/>
    </source>
</evidence>
<name>A0AA42MAL0_ACIJO</name>
<reference evidence="1" key="1">
    <citation type="submission" date="2022-09" db="EMBL/GenBank/DDBJ databases">
        <title>Intensive care unit water sources are persistently colonized with multi-drug resistant bacteria and are the site of extensive horizontal gene transfer of antibiotic resistance genes.</title>
        <authorList>
            <person name="Diorio-Toth L."/>
        </authorList>
    </citation>
    <scope>NUCLEOTIDE SEQUENCE</scope>
    <source>
        <strain evidence="1">GD03885</strain>
    </source>
</reference>
<accession>A0AA42MAL0</accession>
<protein>
    <submittedName>
        <fullName evidence="1">DUF4062 domain-containing protein</fullName>
    </submittedName>
</protein>
<organism evidence="1 2">
    <name type="scientific">Acinetobacter johnsonii</name>
    <dbReference type="NCBI Taxonomy" id="40214"/>
    <lineage>
        <taxon>Bacteria</taxon>
        <taxon>Pseudomonadati</taxon>
        <taxon>Pseudomonadota</taxon>
        <taxon>Gammaproteobacteria</taxon>
        <taxon>Moraxellales</taxon>
        <taxon>Moraxellaceae</taxon>
        <taxon>Acinetobacter</taxon>
    </lineage>
</organism>
<comment type="caution">
    <text evidence="1">The sequence shown here is derived from an EMBL/GenBank/DDBJ whole genome shotgun (WGS) entry which is preliminary data.</text>
</comment>
<dbReference type="Pfam" id="PF13271">
    <property type="entry name" value="DUF4062"/>
    <property type="match status" value="1"/>
</dbReference>